<reference evidence="2 3" key="1">
    <citation type="submission" date="2018-11" db="EMBL/GenBank/DDBJ databases">
        <title>Erythrobacter spongiae sp. nov., isolated from a marine sponge.</title>
        <authorList>
            <person name="Zhuang L."/>
            <person name="Luo L."/>
        </authorList>
    </citation>
    <scope>NUCLEOTIDE SEQUENCE [LARGE SCALE GENOMIC DNA]</scope>
    <source>
        <strain evidence="2 3">HN-E23</strain>
    </source>
</reference>
<dbReference type="Proteomes" id="UP000275232">
    <property type="component" value="Unassembled WGS sequence"/>
</dbReference>
<evidence type="ECO:0000313" key="2">
    <source>
        <dbReference type="EMBL" id="RPF71117.1"/>
    </source>
</evidence>
<dbReference type="Gene3D" id="3.40.50.1000">
    <property type="entry name" value="HAD superfamily/HAD-like"/>
    <property type="match status" value="1"/>
</dbReference>
<keyword evidence="3" id="KW-1185">Reference proteome</keyword>
<dbReference type="EMBL" id="RPFZ01000001">
    <property type="protein sequence ID" value="RPF71117.1"/>
    <property type="molecule type" value="Genomic_DNA"/>
</dbReference>
<organism evidence="2 3">
    <name type="scientific">Aurantiacibacter spongiae</name>
    <dbReference type="NCBI Taxonomy" id="2488860"/>
    <lineage>
        <taxon>Bacteria</taxon>
        <taxon>Pseudomonadati</taxon>
        <taxon>Pseudomonadota</taxon>
        <taxon>Alphaproteobacteria</taxon>
        <taxon>Sphingomonadales</taxon>
        <taxon>Erythrobacteraceae</taxon>
        <taxon>Aurantiacibacter</taxon>
    </lineage>
</organism>
<dbReference type="InterPro" id="IPR036412">
    <property type="entry name" value="HAD-like_sf"/>
</dbReference>
<proteinExistence type="predicted"/>
<comment type="caution">
    <text evidence="2">The sequence shown here is derived from an EMBL/GenBank/DDBJ whole genome shotgun (WGS) entry which is preliminary data.</text>
</comment>
<dbReference type="AlphaFoldDB" id="A0A3N5CR78"/>
<feature type="region of interest" description="Disordered" evidence="1">
    <location>
        <begin position="149"/>
        <end position="172"/>
    </location>
</feature>
<dbReference type="RefSeq" id="WP_123879256.1">
    <property type="nucleotide sequence ID" value="NZ_RPFZ01000001.1"/>
</dbReference>
<evidence type="ECO:0000313" key="3">
    <source>
        <dbReference type="Proteomes" id="UP000275232"/>
    </source>
</evidence>
<accession>A0A3N5CR78</accession>
<dbReference type="SUPFAM" id="SSF56784">
    <property type="entry name" value="HAD-like"/>
    <property type="match status" value="1"/>
</dbReference>
<gene>
    <name evidence="2" type="ORF">EG799_05440</name>
</gene>
<name>A0A3N5CR78_9SPHN</name>
<dbReference type="OrthoDB" id="1654944at2"/>
<protein>
    <submittedName>
        <fullName evidence="2">Uncharacterized protein</fullName>
    </submittedName>
</protein>
<evidence type="ECO:0000256" key="1">
    <source>
        <dbReference type="SAM" id="MobiDB-lite"/>
    </source>
</evidence>
<dbReference type="InterPro" id="IPR023214">
    <property type="entry name" value="HAD_sf"/>
</dbReference>
<sequence>MTQLFLDCDGVLADFDRGAEAVLGMHPRRFERRFGLQAFWSRLAGQPDFYAELPLLPDARCLFDAVRHLDPIILTGCPRGRWAEAQKIRWAARHFPGTQIITCMARDKRDHAAPGDVLVDDTLRHRHLWEEMGGIFVHHTSAEESLDELRASDVLEGQPSGPMDTEGQGRDG</sequence>